<dbReference type="CDD" id="cd00093">
    <property type="entry name" value="HTH_XRE"/>
    <property type="match status" value="1"/>
</dbReference>
<dbReference type="RefSeq" id="WP_188603848.1">
    <property type="nucleotide sequence ID" value="NZ_BMNM01000010.1"/>
</dbReference>
<reference evidence="3" key="2">
    <citation type="submission" date="2020-09" db="EMBL/GenBank/DDBJ databases">
        <authorList>
            <person name="Sun Q."/>
            <person name="Ohkuma M."/>
        </authorList>
    </citation>
    <scope>NUCLEOTIDE SEQUENCE</scope>
    <source>
        <strain evidence="3">JCM 11219</strain>
    </source>
</reference>
<dbReference type="OrthoDB" id="26806at2157"/>
<dbReference type="GO" id="GO:0003677">
    <property type="term" value="F:DNA binding"/>
    <property type="evidence" value="ECO:0007669"/>
    <property type="project" value="InterPro"/>
</dbReference>
<keyword evidence="5" id="KW-1185">Reference proteome</keyword>
<dbReference type="PANTHER" id="PTHR40730">
    <property type="entry name" value="TRANSCRIPTIONAL REGULATOR PROTEIN-LIKE PROTEIN"/>
    <property type="match status" value="1"/>
</dbReference>
<dbReference type="AlphaFoldDB" id="A0A830ELQ4"/>
<dbReference type="EMBL" id="BMNM01000010">
    <property type="protein sequence ID" value="GGI83580.1"/>
    <property type="molecule type" value="Genomic_DNA"/>
</dbReference>
<proteinExistence type="predicted"/>
<dbReference type="PANTHER" id="PTHR40730:SF4">
    <property type="entry name" value="TRANSCRIPTIONAL REGULATOR"/>
    <property type="match status" value="1"/>
</dbReference>
<organism evidence="3 4">
    <name type="scientific">Vulcanisaeta souniana JCM 11219</name>
    <dbReference type="NCBI Taxonomy" id="1293586"/>
    <lineage>
        <taxon>Archaea</taxon>
        <taxon>Thermoproteota</taxon>
        <taxon>Thermoprotei</taxon>
        <taxon>Thermoproteales</taxon>
        <taxon>Thermoproteaceae</taxon>
        <taxon>Vulcanisaeta</taxon>
    </lineage>
</organism>
<dbReference type="InterPro" id="IPR001387">
    <property type="entry name" value="Cro/C1-type_HTH"/>
</dbReference>
<evidence type="ECO:0000313" key="4">
    <source>
        <dbReference type="Proteomes" id="UP000657075"/>
    </source>
</evidence>
<dbReference type="Proteomes" id="UP000657075">
    <property type="component" value="Unassembled WGS sequence"/>
</dbReference>
<accession>A0A830ELQ4</accession>
<dbReference type="EMBL" id="AP026830">
    <property type="protein sequence ID" value="BDR93012.1"/>
    <property type="molecule type" value="Genomic_DNA"/>
</dbReference>
<dbReference type="SUPFAM" id="SSF53639">
    <property type="entry name" value="AraD/HMP-PK domain-like"/>
    <property type="match status" value="1"/>
</dbReference>
<dbReference type="Gene3D" id="3.40.225.10">
    <property type="entry name" value="Class II aldolase/adducin N-terminal domain"/>
    <property type="match status" value="1"/>
</dbReference>
<dbReference type="InterPro" id="IPR019293">
    <property type="entry name" value="ThiN"/>
</dbReference>
<feature type="domain" description="HTH cro/C1-type" evidence="1">
    <location>
        <begin position="21"/>
        <end position="72"/>
    </location>
</feature>
<dbReference type="Proteomes" id="UP001060771">
    <property type="component" value="Chromosome"/>
</dbReference>
<reference evidence="3" key="1">
    <citation type="journal article" date="2014" name="Int. J. Syst. Evol. Microbiol.">
        <title>Complete genome sequence of Corynebacterium casei LMG S-19264T (=DSM 44701T), isolated from a smear-ripened cheese.</title>
        <authorList>
            <consortium name="US DOE Joint Genome Institute (JGI-PGF)"/>
            <person name="Walter F."/>
            <person name="Albersmeier A."/>
            <person name="Kalinowski J."/>
            <person name="Ruckert C."/>
        </authorList>
    </citation>
    <scope>NUCLEOTIDE SEQUENCE</scope>
    <source>
        <strain evidence="3">JCM 11219</strain>
    </source>
</reference>
<dbReference type="InterPro" id="IPR010982">
    <property type="entry name" value="Lambda_DNA-bd_dom_sf"/>
</dbReference>
<sequence>MSISTGLEFVSDNIMPIIRSLVAKKLLENGYSQLKVAKVLGITQPAVNRYVNRNYDEMLSKIETLGISRDWVMRVVNNVVELIMNNKEYEALEYLTNTIIMELGSLRLCDAHRRLVSSLPTTCNVCSVLITGIADSVIRNMERALSIIESHPEIQSIIPRVLMNIVEAKPGALTEDDVVGVPGRIDAHGGRVIIGSKPIYGGSRHLGRLIIRCMRINPRYRSVASIRYDDRVEMALRELGIRYIKVGPHEDPSEDSVINSVVNSLGNDRELDVVVDLGGYALEPITYVFGMDSVDVALKIISIALKITQLSPNPIN</sequence>
<evidence type="ECO:0000313" key="5">
    <source>
        <dbReference type="Proteomes" id="UP001060771"/>
    </source>
</evidence>
<reference evidence="2" key="4">
    <citation type="journal article" date="2023" name="Microbiol. Resour. Announc.">
        <title>Complete Genome Sequence of Vulcanisaeta souniana Strain IC-059, a Hyperthermophilic Archaeon Isolated from Hot Spring Water in Japan.</title>
        <authorList>
            <person name="Kato S."/>
            <person name="Itoh T."/>
            <person name="Wu L."/>
            <person name="Ma J."/>
            <person name="Ohkuma M."/>
        </authorList>
    </citation>
    <scope>NUCLEOTIDE SEQUENCE</scope>
    <source>
        <strain evidence="2">JCM 11219</strain>
    </source>
</reference>
<name>A0A830ELQ4_9CREN</name>
<dbReference type="SUPFAM" id="SSF47413">
    <property type="entry name" value="lambda repressor-like DNA-binding domains"/>
    <property type="match status" value="1"/>
</dbReference>
<evidence type="ECO:0000313" key="3">
    <source>
        <dbReference type="EMBL" id="GGI83580.1"/>
    </source>
</evidence>
<evidence type="ECO:0000313" key="2">
    <source>
        <dbReference type="EMBL" id="BDR93012.1"/>
    </source>
</evidence>
<dbReference type="Pfam" id="PF10120">
    <property type="entry name" value="ThiN"/>
    <property type="match status" value="1"/>
</dbReference>
<evidence type="ECO:0000259" key="1">
    <source>
        <dbReference type="SMART" id="SM00530"/>
    </source>
</evidence>
<dbReference type="SMART" id="SM00530">
    <property type="entry name" value="HTH_XRE"/>
    <property type="match status" value="1"/>
</dbReference>
<reference evidence="5" key="3">
    <citation type="submission" date="2022-09" db="EMBL/GenBank/DDBJ databases">
        <title>Complete genome sequence of Vulcanisaeta souniana.</title>
        <authorList>
            <person name="Kato S."/>
            <person name="Itoh T."/>
            <person name="Ohkuma M."/>
        </authorList>
    </citation>
    <scope>NUCLEOTIDE SEQUENCE [LARGE SCALE GENOMIC DNA]</scope>
    <source>
        <strain evidence="5">JCM 11219</strain>
    </source>
</reference>
<protein>
    <submittedName>
        <fullName evidence="3">Transcriptional regulator</fullName>
    </submittedName>
</protein>
<gene>
    <name evidence="3" type="ORF">GCM10007112_20470</name>
    <name evidence="2" type="ORF">Vsou_21050</name>
</gene>
<dbReference type="InterPro" id="IPR036409">
    <property type="entry name" value="Aldolase_II/adducin_N_sf"/>
</dbReference>